<evidence type="ECO:0008006" key="2">
    <source>
        <dbReference type="Google" id="ProtNLM"/>
    </source>
</evidence>
<protein>
    <recommendedName>
        <fullName evidence="2">ERCC4 domain-containing protein</fullName>
    </recommendedName>
</protein>
<organism evidence="1">
    <name type="scientific">marine sediment metagenome</name>
    <dbReference type="NCBI Taxonomy" id="412755"/>
    <lineage>
        <taxon>unclassified sequences</taxon>
        <taxon>metagenomes</taxon>
        <taxon>ecological metagenomes</taxon>
    </lineage>
</organism>
<sequence>MRVLTRQDKRVQKHGQKWPITIHWDDREKVGRWHIDHFQFKFVKKRLSVGDYTIKGYEDIIAVERKSGFKELIGNL</sequence>
<name>A0A0F9B265_9ZZZZ</name>
<proteinExistence type="predicted"/>
<feature type="non-terminal residue" evidence="1">
    <location>
        <position position="76"/>
    </location>
</feature>
<dbReference type="AlphaFoldDB" id="A0A0F9B265"/>
<gene>
    <name evidence="1" type="ORF">LCGC14_2581580</name>
</gene>
<dbReference type="Gene3D" id="3.40.50.10130">
    <property type="match status" value="1"/>
</dbReference>
<dbReference type="EMBL" id="LAZR01043111">
    <property type="protein sequence ID" value="KKL07877.1"/>
    <property type="molecule type" value="Genomic_DNA"/>
</dbReference>
<accession>A0A0F9B265</accession>
<reference evidence="1" key="1">
    <citation type="journal article" date="2015" name="Nature">
        <title>Complex archaea that bridge the gap between prokaryotes and eukaryotes.</title>
        <authorList>
            <person name="Spang A."/>
            <person name="Saw J.H."/>
            <person name="Jorgensen S.L."/>
            <person name="Zaremba-Niedzwiedzka K."/>
            <person name="Martijn J."/>
            <person name="Lind A.E."/>
            <person name="van Eijk R."/>
            <person name="Schleper C."/>
            <person name="Guy L."/>
            <person name="Ettema T.J."/>
        </authorList>
    </citation>
    <scope>NUCLEOTIDE SEQUENCE</scope>
</reference>
<comment type="caution">
    <text evidence="1">The sequence shown here is derived from an EMBL/GenBank/DDBJ whole genome shotgun (WGS) entry which is preliminary data.</text>
</comment>
<evidence type="ECO:0000313" key="1">
    <source>
        <dbReference type="EMBL" id="KKL07877.1"/>
    </source>
</evidence>